<sequence length="511" mass="57172">MWPIGAILEIFVRSVTEAVTVSFRVPRGQLCHLQILEMNFLYSDTGLPVQLNEDSVIAFFNGAKEPGMFFMRGNTWRKNTSHAVRLRQAAFRPSATCRAVTRRCHCTAELRKVSVLQGRGSFWCMWLPRVTSTSLKSCVHMTAEACLQTCWLQIGFEECRAKPLARQSEGAGAQWDAYGQFSLLSSSPCSPCAQPHLTHIHRIRYGKDSPALEEGVEEDEDIACRGLTPPGFSQQAEGPLGESKWRKASEPLQRKGMQTAAWPVEHRCLRERGGAHSEKRPAARNNICLQKKPKHWLWLLHQYFCNPALDSEKHLSHRSQQLQKLWCLVGRRQQQNKTVGEGGWEVEAGYGHQGKDSLHMATINPGTMAVVLEGSKGDLAAALYKNPCGKHVISQDVAPVLYTKRNRFRQHKSTDVSLLLFADSALNSLNIRASSRHRAAQAWRRPALTCTSFMPCNKRLPYTGDNDALIKSTRRGRQDVKVGCGVGLPSAATTELRGQLLRPLSVRLQRG</sequence>
<keyword evidence="2" id="KW-1185">Reference proteome</keyword>
<organism evidence="1 2">
    <name type="scientific">Anas platyrhynchos</name>
    <name type="common">Mallard</name>
    <name type="synonym">Anas boschas</name>
    <dbReference type="NCBI Taxonomy" id="8839"/>
    <lineage>
        <taxon>Eukaryota</taxon>
        <taxon>Metazoa</taxon>
        <taxon>Chordata</taxon>
        <taxon>Craniata</taxon>
        <taxon>Vertebrata</taxon>
        <taxon>Euteleostomi</taxon>
        <taxon>Archelosauria</taxon>
        <taxon>Archosauria</taxon>
        <taxon>Dinosauria</taxon>
        <taxon>Saurischia</taxon>
        <taxon>Theropoda</taxon>
        <taxon>Coelurosauria</taxon>
        <taxon>Aves</taxon>
        <taxon>Neognathae</taxon>
        <taxon>Galloanserae</taxon>
        <taxon>Anseriformes</taxon>
        <taxon>Anatidae</taxon>
        <taxon>Anatinae</taxon>
        <taxon>Anas</taxon>
    </lineage>
</organism>
<dbReference type="AlphaFoldDB" id="R0L483"/>
<evidence type="ECO:0000313" key="1">
    <source>
        <dbReference type="EMBL" id="EOA96219.1"/>
    </source>
</evidence>
<protein>
    <submittedName>
        <fullName evidence="1">Uncharacterized protein</fullName>
    </submittedName>
</protein>
<accession>R0L483</accession>
<dbReference type="EMBL" id="KB744042">
    <property type="protein sequence ID" value="EOA96219.1"/>
    <property type="molecule type" value="Genomic_DNA"/>
</dbReference>
<name>R0L483_ANAPL</name>
<proteinExistence type="predicted"/>
<gene>
    <name evidence="1" type="ORF">Anapl_07422</name>
</gene>
<reference evidence="2" key="1">
    <citation type="journal article" date="2013" name="Nat. Genet.">
        <title>The duck genome and transcriptome provide insight into an avian influenza virus reservoir species.</title>
        <authorList>
            <person name="Huang Y."/>
            <person name="Li Y."/>
            <person name="Burt D.W."/>
            <person name="Chen H."/>
            <person name="Zhang Y."/>
            <person name="Qian W."/>
            <person name="Kim H."/>
            <person name="Gan S."/>
            <person name="Zhao Y."/>
            <person name="Li J."/>
            <person name="Yi K."/>
            <person name="Feng H."/>
            <person name="Zhu P."/>
            <person name="Li B."/>
            <person name="Liu Q."/>
            <person name="Fairley S."/>
            <person name="Magor K.E."/>
            <person name="Du Z."/>
            <person name="Hu X."/>
            <person name="Goodman L."/>
            <person name="Tafer H."/>
            <person name="Vignal A."/>
            <person name="Lee T."/>
            <person name="Kim K.W."/>
            <person name="Sheng Z."/>
            <person name="An Y."/>
            <person name="Searle S."/>
            <person name="Herrero J."/>
            <person name="Groenen M.A."/>
            <person name="Crooijmans R.P."/>
            <person name="Faraut T."/>
            <person name="Cai Q."/>
            <person name="Webster R.G."/>
            <person name="Aldridge J.R."/>
            <person name="Warren W.C."/>
            <person name="Bartschat S."/>
            <person name="Kehr S."/>
            <person name="Marz M."/>
            <person name="Stadler P.F."/>
            <person name="Smith J."/>
            <person name="Kraus R.H."/>
            <person name="Zhao Y."/>
            <person name="Ren L."/>
            <person name="Fei J."/>
            <person name="Morisson M."/>
            <person name="Kaiser P."/>
            <person name="Griffin D.K."/>
            <person name="Rao M."/>
            <person name="Pitel F."/>
            <person name="Wang J."/>
            <person name="Li N."/>
        </authorList>
    </citation>
    <scope>NUCLEOTIDE SEQUENCE [LARGE SCALE GENOMIC DNA]</scope>
</reference>
<evidence type="ECO:0000313" key="2">
    <source>
        <dbReference type="Proteomes" id="UP000296049"/>
    </source>
</evidence>
<dbReference type="Proteomes" id="UP000296049">
    <property type="component" value="Unassembled WGS sequence"/>
</dbReference>